<reference evidence="3" key="1">
    <citation type="submission" date="2017-03" db="EMBL/GenBank/DDBJ databases">
        <title>Genomes of endolithic fungi from Antarctica.</title>
        <authorList>
            <person name="Coleine C."/>
            <person name="Masonjones S."/>
            <person name="Stajich J.E."/>
        </authorList>
    </citation>
    <scope>NUCLEOTIDE SEQUENCE [LARGE SCALE GENOMIC DNA]</scope>
    <source>
        <strain evidence="3">CCFEE 5527</strain>
    </source>
</reference>
<proteinExistence type="predicted"/>
<sequence>MTTVRDAAAGPQNTPEDKVRGTADAFKAFTTAERSRMQQAQTSEHASRRMEKNVKLNDLKKFAENFKLASPIPDDLVSLLAKDRDKQIEIQQAAESNARNAKAGASEQGEESTASVSSSQGQPHVVTGTRGAAGEQHPLHAGSGSGRPRYRPTTVYADPVAPMADRSEPYTGKPIALYPFLPPQPTNTPIPMEEEVSTTRAPSYELSTTYANAAAPLPYQSVANTDEATAHAGMLPLLPPQLHDTPEPTGEGWSATWDSTSGQPQSSGRPYIQFGEMGPSGVPKYYKDEVIHRPSYVSHRRRSRDDEGVGLQMPKRAYMQFGAMLSESENLESVRSLEPASLRFYDVPDPDAMDSNTVGQASLAPTYVHEFPSKLPESQVQYTPLPRKSREILSGETAAAQLASPVATSPAGDSDTDTQDDSSSVAHAQSTTLPSSAAAHRMPNAHTSASKLENDGSVWSDDGLEPLTRLRLIDRLCARIERDMKHTITTSAHTDATRLALAHRLAELLKQFSILLDNRAMQGMQHRSTVFVRAQRSLIVEGLMGAVESKRMKVDDMSVVDKMSLWRQLESNASDLPHDIDLSQLAAEPDDEGPELDAADFPEAERFLTEGPAYTWLVRHLDCILNDTFLSTGEEEESIRATLLDSINDKSVRSRRIMQVTLRLPWNPLQFLHEQYGTPSQAKLVDAICLVGLPHIAFATTCLNYAQRLWPEFGPEVLRCLDDLCIQARDIKVATSMNVRSPRGFTLSFRHDGPNALFWDFIAYSACPVTLLEVGEVLCWLASTCRSHVEGVVGHVSPKLVKQGDWHVLTIESLAMPQKATDEDAAATGMCWTTMFYNPVLVRGYPVPGRSNDEPGLEILVDLMTVLGAAHRATIFDNVLVLKGFCTLKAKQFATCEASFDHLNVGRHFVGFAHEGYCTAGVKDAKYNAIGFAGEKYSTSGFALDGVSINVAKYVGIGTKLMAGNKDSAVLHAYNGPVPYRRKVAQAANINVVLYGADDRRAWFLDGASALLQLSRAALTHHRALDIREDFDITKFCHGTPEVLPARTAKDVLLDMTNRNLDLEGDGTYTFQSLVEGYLEVLLEILSHQIKLKCSETKQWQLRGIGTSRLEGFSFVDLLCAKPATQPRYIDLGKYGSNWLQFVNKAGAIVLMGTNFGALLQANLNGQIASNIRGDRPAKLRYLRGAARGRCLVE</sequence>
<feature type="region of interest" description="Disordered" evidence="1">
    <location>
        <begin position="30"/>
        <end position="52"/>
    </location>
</feature>
<feature type="compositionally biased region" description="Polar residues" evidence="1">
    <location>
        <begin position="256"/>
        <end position="268"/>
    </location>
</feature>
<dbReference type="AlphaFoldDB" id="A0A1V8TJH6"/>
<evidence type="ECO:0000256" key="1">
    <source>
        <dbReference type="SAM" id="MobiDB-lite"/>
    </source>
</evidence>
<dbReference type="Proteomes" id="UP000192596">
    <property type="component" value="Unassembled WGS sequence"/>
</dbReference>
<dbReference type="STRING" id="1507870.A0A1V8TJH6"/>
<protein>
    <submittedName>
        <fullName evidence="2">Uncharacterized protein</fullName>
    </submittedName>
</protein>
<comment type="caution">
    <text evidence="2">The sequence shown here is derived from an EMBL/GenBank/DDBJ whole genome shotgun (WGS) entry which is preliminary data.</text>
</comment>
<feature type="compositionally biased region" description="Polar residues" evidence="1">
    <location>
        <begin position="90"/>
        <end position="99"/>
    </location>
</feature>
<evidence type="ECO:0000313" key="2">
    <source>
        <dbReference type="EMBL" id="OQO11527.1"/>
    </source>
</evidence>
<feature type="region of interest" description="Disordered" evidence="1">
    <location>
        <begin position="399"/>
        <end position="460"/>
    </location>
</feature>
<gene>
    <name evidence="2" type="ORF">B0A48_03254</name>
</gene>
<feature type="region of interest" description="Disordered" evidence="1">
    <location>
        <begin position="243"/>
        <end position="269"/>
    </location>
</feature>
<feature type="region of interest" description="Disordered" evidence="1">
    <location>
        <begin position="1"/>
        <end position="20"/>
    </location>
</feature>
<dbReference type="EMBL" id="NAJO01000006">
    <property type="protein sequence ID" value="OQO11527.1"/>
    <property type="molecule type" value="Genomic_DNA"/>
</dbReference>
<dbReference type="InParanoid" id="A0A1V8TJH6"/>
<feature type="region of interest" description="Disordered" evidence="1">
    <location>
        <begin position="90"/>
        <end position="168"/>
    </location>
</feature>
<feature type="compositionally biased region" description="Polar residues" evidence="1">
    <location>
        <begin position="425"/>
        <end position="435"/>
    </location>
</feature>
<organism evidence="2 3">
    <name type="scientific">Cryoendolithus antarcticus</name>
    <dbReference type="NCBI Taxonomy" id="1507870"/>
    <lineage>
        <taxon>Eukaryota</taxon>
        <taxon>Fungi</taxon>
        <taxon>Dikarya</taxon>
        <taxon>Ascomycota</taxon>
        <taxon>Pezizomycotina</taxon>
        <taxon>Dothideomycetes</taxon>
        <taxon>Dothideomycetidae</taxon>
        <taxon>Cladosporiales</taxon>
        <taxon>Cladosporiaceae</taxon>
        <taxon>Cryoendolithus</taxon>
    </lineage>
</organism>
<evidence type="ECO:0000313" key="3">
    <source>
        <dbReference type="Proteomes" id="UP000192596"/>
    </source>
</evidence>
<accession>A0A1V8TJH6</accession>
<feature type="compositionally biased region" description="Polar residues" evidence="1">
    <location>
        <begin position="111"/>
        <end position="122"/>
    </location>
</feature>
<dbReference type="OrthoDB" id="2275718at2759"/>
<name>A0A1V8TJH6_9PEZI</name>
<keyword evidence="3" id="KW-1185">Reference proteome</keyword>